<keyword evidence="4" id="KW-1185">Reference proteome</keyword>
<evidence type="ECO:0000313" key="4">
    <source>
        <dbReference type="Proteomes" id="UP001244011"/>
    </source>
</evidence>
<proteinExistence type="predicted"/>
<keyword evidence="2" id="KW-0812">Transmembrane</keyword>
<feature type="compositionally biased region" description="Polar residues" evidence="1">
    <location>
        <begin position="499"/>
        <end position="511"/>
    </location>
</feature>
<feature type="region of interest" description="Disordered" evidence="1">
    <location>
        <begin position="487"/>
        <end position="511"/>
    </location>
</feature>
<sequence>MPLPNPPVALDNACSVIFNNTLYTFSAAAFQALPLSPGAKWKKLPHGEKVTGGVCVGSTPGDPKLAGLYVVGGKGKTPGYQGLQKFTYSTGKWEAITPETPVTQDRLWHGAVYLNGSDSILLYAGAQDGAKHPSTQTFTVGASAPYAVSAFQSVAPPTTNPILLQWSDSQAALVGGSTTNTQVTLFSPETSWVDSGASLAEPLEKDITAMKAVLVKGDDGSKNLYVFDMTVSPNLVKRIVLVDGQGAPVQNSAPVVRSVEAVESRLVGRRDAESLTVNDWPQYNSTLAPKATRSNYAVAEDLDGLIVFSGGNDDDILCMFNGRGNSWRNATAMLVDQTVLAANTVSLSESATPTATSATLSTSSSIGSSTATATPTPTSTQAAATDSGSGGIPTNTVLGISLGSIFGLAVVLILLYLCLERRRKRQANIEAGNDGRGYAASTSEKDSIVFASDSLPRGPVGGGFRGHQVQDSQGSFSSIAILMGRIKQQDSHQPEGVSRNPSHQTKRSSTSSIFNKAFKSTISKPMPQGVAPMTAIPPPPPQPADVQSREDKGVSFAPDTAGTKTTPRAANAAAATDRQGATRRSSGWNRYWSGGSALNILGFGHGNGSGNGAAAAANSKRMTVESARSSNYSDRSNYRITQDSATVPPLNVYEPRASFSRVNTGSPTIAYHDSKLKEGMSGQIERPVSALSDGSAYSSGIPASVHEAWDPTMPGKPWGSDRAPSSAYSSGCTTALAPAGSTAKQPAQAPTGVSRQPQLAMASTSSDMSWLNLGDHKDSRV</sequence>
<evidence type="ECO:0000313" key="3">
    <source>
        <dbReference type="EMBL" id="KAK1768387.1"/>
    </source>
</evidence>
<dbReference type="Proteomes" id="UP001244011">
    <property type="component" value="Unassembled WGS sequence"/>
</dbReference>
<feature type="compositionally biased region" description="Low complexity" evidence="1">
    <location>
        <begin position="351"/>
        <end position="387"/>
    </location>
</feature>
<comment type="caution">
    <text evidence="3">The sequence shown here is derived from an EMBL/GenBank/DDBJ whole genome shotgun (WGS) entry which is preliminary data.</text>
</comment>
<protein>
    <recommendedName>
        <fullName evidence="5">Pre-mRNA splicing factor CLF1</fullName>
    </recommendedName>
</protein>
<feature type="region of interest" description="Disordered" evidence="1">
    <location>
        <begin position="674"/>
        <end position="781"/>
    </location>
</feature>
<name>A0AAJ0FI41_9PEZI</name>
<feature type="region of interest" description="Disordered" evidence="1">
    <location>
        <begin position="351"/>
        <end position="388"/>
    </location>
</feature>
<feature type="compositionally biased region" description="Polar residues" evidence="1">
    <location>
        <begin position="751"/>
        <end position="769"/>
    </location>
</feature>
<evidence type="ECO:0000256" key="1">
    <source>
        <dbReference type="SAM" id="MobiDB-lite"/>
    </source>
</evidence>
<evidence type="ECO:0008006" key="5">
    <source>
        <dbReference type="Google" id="ProtNLM"/>
    </source>
</evidence>
<feature type="transmembrane region" description="Helical" evidence="2">
    <location>
        <begin position="397"/>
        <end position="419"/>
    </location>
</feature>
<organism evidence="3 4">
    <name type="scientific">Phialemonium atrogriseum</name>
    <dbReference type="NCBI Taxonomy" id="1093897"/>
    <lineage>
        <taxon>Eukaryota</taxon>
        <taxon>Fungi</taxon>
        <taxon>Dikarya</taxon>
        <taxon>Ascomycota</taxon>
        <taxon>Pezizomycotina</taxon>
        <taxon>Sordariomycetes</taxon>
        <taxon>Sordariomycetidae</taxon>
        <taxon>Cephalothecales</taxon>
        <taxon>Cephalothecaceae</taxon>
        <taxon>Phialemonium</taxon>
    </lineage>
</organism>
<dbReference type="AlphaFoldDB" id="A0AAJ0FI41"/>
<dbReference type="InterPro" id="IPR015915">
    <property type="entry name" value="Kelch-typ_b-propeller"/>
</dbReference>
<reference evidence="3" key="1">
    <citation type="submission" date="2023-06" db="EMBL/GenBank/DDBJ databases">
        <title>Genome-scale phylogeny and comparative genomics of the fungal order Sordariales.</title>
        <authorList>
            <consortium name="Lawrence Berkeley National Laboratory"/>
            <person name="Hensen N."/>
            <person name="Bonometti L."/>
            <person name="Westerberg I."/>
            <person name="Brannstrom I.O."/>
            <person name="Guillou S."/>
            <person name="Cros-Aarteil S."/>
            <person name="Calhoun S."/>
            <person name="Haridas S."/>
            <person name="Kuo A."/>
            <person name="Mondo S."/>
            <person name="Pangilinan J."/>
            <person name="Riley R."/>
            <person name="Labutti K."/>
            <person name="Andreopoulos B."/>
            <person name="Lipzen A."/>
            <person name="Chen C."/>
            <person name="Yanf M."/>
            <person name="Daum C."/>
            <person name="Ng V."/>
            <person name="Clum A."/>
            <person name="Steindorff A."/>
            <person name="Ohm R."/>
            <person name="Martin F."/>
            <person name="Silar P."/>
            <person name="Natvig D."/>
            <person name="Lalanne C."/>
            <person name="Gautier V."/>
            <person name="Ament-Velasquez S.L."/>
            <person name="Kruys A."/>
            <person name="Hutchinson M.I."/>
            <person name="Powell A.J."/>
            <person name="Barry K."/>
            <person name="Miller A.N."/>
            <person name="Grigoriev I.V."/>
            <person name="Debuchy R."/>
            <person name="Gladieux P."/>
            <person name="Thoren M.H."/>
            <person name="Johannesson H."/>
        </authorList>
    </citation>
    <scope>NUCLEOTIDE SEQUENCE</scope>
    <source>
        <strain evidence="3">8032-3</strain>
    </source>
</reference>
<keyword evidence="2" id="KW-0472">Membrane</keyword>
<feature type="region of interest" description="Disordered" evidence="1">
    <location>
        <begin position="523"/>
        <end position="587"/>
    </location>
</feature>
<dbReference type="SUPFAM" id="SSF117281">
    <property type="entry name" value="Kelch motif"/>
    <property type="match status" value="1"/>
</dbReference>
<dbReference type="EMBL" id="MU839005">
    <property type="protein sequence ID" value="KAK1768387.1"/>
    <property type="molecule type" value="Genomic_DNA"/>
</dbReference>
<dbReference type="Gene3D" id="2.120.10.80">
    <property type="entry name" value="Kelch-type beta propeller"/>
    <property type="match status" value="1"/>
</dbReference>
<accession>A0AAJ0FI41</accession>
<gene>
    <name evidence="3" type="ORF">QBC33DRAFT_375177</name>
</gene>
<feature type="compositionally biased region" description="Low complexity" evidence="1">
    <location>
        <begin position="563"/>
        <end position="584"/>
    </location>
</feature>
<dbReference type="RefSeq" id="XP_060284600.1">
    <property type="nucleotide sequence ID" value="XM_060424017.1"/>
</dbReference>
<keyword evidence="2" id="KW-1133">Transmembrane helix</keyword>
<evidence type="ECO:0000256" key="2">
    <source>
        <dbReference type="SAM" id="Phobius"/>
    </source>
</evidence>
<dbReference type="GeneID" id="85307204"/>